<proteinExistence type="predicted"/>
<evidence type="ECO:0000313" key="8">
    <source>
        <dbReference type="EMBL" id="GJC90465.1"/>
    </source>
</evidence>
<keyword evidence="1" id="KW-0805">Transcription regulation</keyword>
<dbReference type="InterPro" id="IPR036390">
    <property type="entry name" value="WH_DNA-bd_sf"/>
</dbReference>
<dbReference type="GO" id="GO:0000981">
    <property type="term" value="F:DNA-binding transcription factor activity, RNA polymerase II-specific"/>
    <property type="evidence" value="ECO:0007669"/>
    <property type="project" value="TreeGrafter"/>
</dbReference>
<dbReference type="Pfam" id="PF00250">
    <property type="entry name" value="Forkhead"/>
    <property type="match status" value="1"/>
</dbReference>
<feature type="domain" description="Fork-head" evidence="7">
    <location>
        <begin position="180"/>
        <end position="244"/>
    </location>
</feature>
<sequence length="244" mass="27782">MARVSSTSTSADGLDNNRNDSNRYYSDYGQNVHTRYSPSLVSWMTCSPDSTQTLVPVVANQHNLFFHPQEQAPVSDDLELQTCISPDKLLTGSNDGQYHYDNGAFQRGFGSYRLGSERLQRDTEERRLQNEYQPMHDSVSQYRILHEPCLGDFMAEPNVVPELGQQTLSSTNAPLQKKVQSEEPYANLIHEALKGAKGYTLALQELYRWFEENTDKPRKGTGWQNSIRHNLSLNESLEELVISF</sequence>
<dbReference type="PROSITE" id="PS00658">
    <property type="entry name" value="FORK_HEAD_2"/>
    <property type="match status" value="1"/>
</dbReference>
<dbReference type="Proteomes" id="UP001055172">
    <property type="component" value="Unassembled WGS sequence"/>
</dbReference>
<dbReference type="InterPro" id="IPR030456">
    <property type="entry name" value="TF_fork_head_CS_2"/>
</dbReference>
<keyword evidence="4 5" id="KW-0539">Nucleus</keyword>
<evidence type="ECO:0000256" key="5">
    <source>
        <dbReference type="PROSITE-ProRule" id="PRU00089"/>
    </source>
</evidence>
<dbReference type="SMART" id="SM00339">
    <property type="entry name" value="FH"/>
    <property type="match status" value="1"/>
</dbReference>
<dbReference type="InterPro" id="IPR001766">
    <property type="entry name" value="Fork_head_dom"/>
</dbReference>
<dbReference type="GO" id="GO:0005634">
    <property type="term" value="C:nucleus"/>
    <property type="evidence" value="ECO:0007669"/>
    <property type="project" value="UniProtKB-SubCell"/>
</dbReference>
<protein>
    <submittedName>
        <fullName evidence="8">Forkhead box protein J2</fullName>
    </submittedName>
</protein>
<dbReference type="AlphaFoldDB" id="A0AA37H1A1"/>
<dbReference type="PROSITE" id="PS50039">
    <property type="entry name" value="FORK_HEAD_3"/>
    <property type="match status" value="1"/>
</dbReference>
<evidence type="ECO:0000256" key="4">
    <source>
        <dbReference type="ARBA" id="ARBA00023242"/>
    </source>
</evidence>
<evidence type="ECO:0000313" key="9">
    <source>
        <dbReference type="Proteomes" id="UP001055172"/>
    </source>
</evidence>
<feature type="region of interest" description="Disordered" evidence="6">
    <location>
        <begin position="1"/>
        <end position="26"/>
    </location>
</feature>
<dbReference type="EMBL" id="BPPX01000054">
    <property type="protein sequence ID" value="GJC90465.1"/>
    <property type="molecule type" value="Genomic_DNA"/>
</dbReference>
<evidence type="ECO:0000256" key="2">
    <source>
        <dbReference type="ARBA" id="ARBA00023125"/>
    </source>
</evidence>
<dbReference type="SUPFAM" id="SSF46785">
    <property type="entry name" value="Winged helix' DNA-binding domain"/>
    <property type="match status" value="1"/>
</dbReference>
<keyword evidence="2 5" id="KW-0238">DNA-binding</keyword>
<dbReference type="InterPro" id="IPR045912">
    <property type="entry name" value="FOXJ2/3-like"/>
</dbReference>
<comment type="caution">
    <text evidence="8">The sequence shown here is derived from an EMBL/GenBank/DDBJ whole genome shotgun (WGS) entry which is preliminary data.</text>
</comment>
<evidence type="ECO:0000256" key="6">
    <source>
        <dbReference type="SAM" id="MobiDB-lite"/>
    </source>
</evidence>
<reference evidence="8 9" key="1">
    <citation type="submission" date="2021-07" db="EMBL/GenBank/DDBJ databases">
        <title>Genome data of Colletotrichum spaethianum.</title>
        <authorList>
            <person name="Utami Y.D."/>
            <person name="Hiruma K."/>
        </authorList>
    </citation>
    <scope>NUCLEOTIDE SEQUENCE [LARGE SCALE GENOMIC DNA]</scope>
    <source>
        <strain evidence="8 9">MAFF 242679</strain>
    </source>
</reference>
<dbReference type="PANTHER" id="PTHR46078:SF2">
    <property type="entry name" value="FORK-HEAD DOMAIN-CONTAINING PROTEIN"/>
    <property type="match status" value="1"/>
</dbReference>
<keyword evidence="9" id="KW-1185">Reference proteome</keyword>
<dbReference type="Gene3D" id="1.10.10.10">
    <property type="entry name" value="Winged helix-like DNA-binding domain superfamily/Winged helix DNA-binding domain"/>
    <property type="match status" value="1"/>
</dbReference>
<name>A0AA37H1A1_9PEZI</name>
<comment type="subcellular location">
    <subcellularLocation>
        <location evidence="5">Nucleus</location>
    </subcellularLocation>
</comment>
<dbReference type="GO" id="GO:0000978">
    <property type="term" value="F:RNA polymerase II cis-regulatory region sequence-specific DNA binding"/>
    <property type="evidence" value="ECO:0007669"/>
    <property type="project" value="TreeGrafter"/>
</dbReference>
<evidence type="ECO:0000256" key="3">
    <source>
        <dbReference type="ARBA" id="ARBA00023163"/>
    </source>
</evidence>
<dbReference type="InterPro" id="IPR036388">
    <property type="entry name" value="WH-like_DNA-bd_sf"/>
</dbReference>
<organism evidence="8 9">
    <name type="scientific">Colletotrichum liriopes</name>
    <dbReference type="NCBI Taxonomy" id="708192"/>
    <lineage>
        <taxon>Eukaryota</taxon>
        <taxon>Fungi</taxon>
        <taxon>Dikarya</taxon>
        <taxon>Ascomycota</taxon>
        <taxon>Pezizomycotina</taxon>
        <taxon>Sordariomycetes</taxon>
        <taxon>Hypocreomycetidae</taxon>
        <taxon>Glomerellales</taxon>
        <taxon>Glomerellaceae</taxon>
        <taxon>Colletotrichum</taxon>
        <taxon>Colletotrichum spaethianum species complex</taxon>
    </lineage>
</organism>
<feature type="compositionally biased region" description="Polar residues" evidence="6">
    <location>
        <begin position="1"/>
        <end position="11"/>
    </location>
</feature>
<feature type="DNA-binding region" description="Fork-head" evidence="5">
    <location>
        <begin position="180"/>
        <end position="244"/>
    </location>
</feature>
<accession>A0AA37H1A1</accession>
<keyword evidence="3" id="KW-0804">Transcription</keyword>
<evidence type="ECO:0000256" key="1">
    <source>
        <dbReference type="ARBA" id="ARBA00023015"/>
    </source>
</evidence>
<evidence type="ECO:0000259" key="7">
    <source>
        <dbReference type="PROSITE" id="PS50039"/>
    </source>
</evidence>
<gene>
    <name evidence="8" type="ORF">ColLi_13303</name>
</gene>
<dbReference type="PANTHER" id="PTHR46078">
    <property type="entry name" value="FORKHEAD BOX PROTEIN J2 FAMILY MEMBER"/>
    <property type="match status" value="1"/>
</dbReference>